<accession>A0AAP2Q9N7</accession>
<dbReference type="AlphaFoldDB" id="A0AAP2Q9N7"/>
<organism evidence="1 2">
    <name type="scientific">Parabacteroides distasonis</name>
    <dbReference type="NCBI Taxonomy" id="823"/>
    <lineage>
        <taxon>Bacteria</taxon>
        <taxon>Pseudomonadati</taxon>
        <taxon>Bacteroidota</taxon>
        <taxon>Bacteroidia</taxon>
        <taxon>Bacteroidales</taxon>
        <taxon>Tannerellaceae</taxon>
        <taxon>Parabacteroides</taxon>
    </lineage>
</organism>
<evidence type="ECO:0000313" key="2">
    <source>
        <dbReference type="Proteomes" id="UP001198806"/>
    </source>
</evidence>
<dbReference type="Proteomes" id="UP001198806">
    <property type="component" value="Unassembled WGS sequence"/>
</dbReference>
<evidence type="ECO:0000313" key="1">
    <source>
        <dbReference type="EMBL" id="MCB6519350.1"/>
    </source>
</evidence>
<protein>
    <submittedName>
        <fullName evidence="1">Uncharacterized protein</fullName>
    </submittedName>
</protein>
<reference evidence="1" key="1">
    <citation type="submission" date="2021-10" db="EMBL/GenBank/DDBJ databases">
        <title>Collection of gut derived symbiotic bacterial strains cultured from healthy donors.</title>
        <authorList>
            <person name="Lin H."/>
            <person name="Littmann E."/>
            <person name="Kohout C."/>
            <person name="Pamer E.G."/>
        </authorList>
    </citation>
    <scope>NUCLEOTIDE SEQUENCE</scope>
    <source>
        <strain evidence="1">DFI.2.94</strain>
    </source>
</reference>
<gene>
    <name evidence="1" type="ORF">LI194_16295</name>
</gene>
<sequence>MNGIVYSHIERWYKQDRVQVPVEIVDRDSLSVIDYRGTAPWWRDCLCWCHVRAKFK</sequence>
<comment type="caution">
    <text evidence="1">The sequence shown here is derived from an EMBL/GenBank/DDBJ whole genome shotgun (WGS) entry which is preliminary data.</text>
</comment>
<dbReference type="RefSeq" id="WP_158532955.1">
    <property type="nucleotide sequence ID" value="NZ_JADMUS010000042.1"/>
</dbReference>
<name>A0AAP2Q9N7_PARDI</name>
<proteinExistence type="predicted"/>
<dbReference type="EMBL" id="JAJCNI010000022">
    <property type="protein sequence ID" value="MCB6519350.1"/>
    <property type="molecule type" value="Genomic_DNA"/>
</dbReference>